<feature type="domain" description="Saccharopine dehydrogenase-like C-terminal" evidence="3">
    <location>
        <begin position="126"/>
        <end position="455"/>
    </location>
</feature>
<proteinExistence type="predicted"/>
<dbReference type="InterPro" id="IPR036291">
    <property type="entry name" value="NAD(P)-bd_dom_sf"/>
</dbReference>
<protein>
    <submittedName>
        <fullName evidence="4">Saccharopine dehydrogenase</fullName>
    </submittedName>
</protein>
<sequence>MSKIAVFGCGLVTPPFIRYFNRLGVQQIIATRTPSRIQQVVKLLKHPELIEVVACDVNTDNNLVRSIVAKCDAVASMLPASSHFLVLQHCVAQGVSAVTPSVASDAVRTLDQPAKKAGVLLLNECGQSPGLDHVDTIRLANMIHTTGGKIRGYTSLSGSLATVEGLDNPLEAKLTWSPHDWLMHSWNPACYLRKGLIVDVPWNELYIPRNLGTDTYPSLGNVVWFYNRDATMYTKLYGLNDVMQAERGVHDYPKAMRFIRALQQLGLTSVKHMPRLGGISFLQFLKQVNECVVVKPTTIVSDNLTEQIKNDVRIALERCDDVNAEEILDMMDFIGLFSNVLKIPEGPKCALEVIAHALQKITIRAGEPDSAVNRQIMQIERKDGSWEEWRSTLEIHGQFLGKEDDSAAAKLTGLPVAVAVKLLLEKKLPRDIVGVNRPIIPDLYNPILDGLEELGVQFRIAKRLMNPILN</sequence>
<organism evidence="4 5">
    <name type="scientific">Oopsacas minuta</name>
    <dbReference type="NCBI Taxonomy" id="111878"/>
    <lineage>
        <taxon>Eukaryota</taxon>
        <taxon>Metazoa</taxon>
        <taxon>Porifera</taxon>
        <taxon>Hexactinellida</taxon>
        <taxon>Hexasterophora</taxon>
        <taxon>Lyssacinosida</taxon>
        <taxon>Leucopsacidae</taxon>
        <taxon>Oopsacas</taxon>
    </lineage>
</organism>
<dbReference type="InterPro" id="IPR032095">
    <property type="entry name" value="Sacchrp_dh-like_C"/>
</dbReference>
<dbReference type="SUPFAM" id="SSF55347">
    <property type="entry name" value="Glyceraldehyde-3-phosphate dehydrogenase-like, C-terminal domain"/>
    <property type="match status" value="1"/>
</dbReference>
<dbReference type="GO" id="GO:0019878">
    <property type="term" value="P:lysine biosynthetic process via aminoadipic acid"/>
    <property type="evidence" value="ECO:0007669"/>
    <property type="project" value="TreeGrafter"/>
</dbReference>
<keyword evidence="5" id="KW-1185">Reference proteome</keyword>
<evidence type="ECO:0000313" key="5">
    <source>
        <dbReference type="Proteomes" id="UP001165289"/>
    </source>
</evidence>
<dbReference type="Pfam" id="PF16653">
    <property type="entry name" value="Sacchrp_dh_C"/>
    <property type="match status" value="1"/>
</dbReference>
<gene>
    <name evidence="4" type="ORF">LOD99_78</name>
</gene>
<dbReference type="InterPro" id="IPR005097">
    <property type="entry name" value="Sacchrp_dh_NADP-bd"/>
</dbReference>
<comment type="caution">
    <text evidence="4">The sequence shown here is derived from an EMBL/GenBank/DDBJ whole genome shotgun (WGS) entry which is preliminary data.</text>
</comment>
<dbReference type="Pfam" id="PF03435">
    <property type="entry name" value="Sacchrp_dh_NADP"/>
    <property type="match status" value="1"/>
</dbReference>
<feature type="domain" description="Saccharopine dehydrogenase NADP binding" evidence="2">
    <location>
        <begin position="4"/>
        <end position="121"/>
    </location>
</feature>
<evidence type="ECO:0000256" key="1">
    <source>
        <dbReference type="ARBA" id="ARBA00023002"/>
    </source>
</evidence>
<dbReference type="SUPFAM" id="SSF51735">
    <property type="entry name" value="NAD(P)-binding Rossmann-fold domains"/>
    <property type="match status" value="1"/>
</dbReference>
<evidence type="ECO:0000313" key="4">
    <source>
        <dbReference type="EMBL" id="KAI6657330.1"/>
    </source>
</evidence>
<name>A0AAV7K910_9METZ</name>
<evidence type="ECO:0000259" key="3">
    <source>
        <dbReference type="Pfam" id="PF16653"/>
    </source>
</evidence>
<dbReference type="InterPro" id="IPR051168">
    <property type="entry name" value="AASS"/>
</dbReference>
<dbReference type="PANTHER" id="PTHR11133:SF22">
    <property type="entry name" value="ALPHA-AMINOADIPIC SEMIALDEHYDE SYNTHASE, MITOCHONDRIAL"/>
    <property type="match status" value="1"/>
</dbReference>
<dbReference type="Gene3D" id="1.10.1870.10">
    <property type="entry name" value="Domain 3, Saccharopine reductase"/>
    <property type="match status" value="1"/>
</dbReference>
<dbReference type="Gene3D" id="3.40.50.720">
    <property type="entry name" value="NAD(P)-binding Rossmann-like Domain"/>
    <property type="match status" value="1"/>
</dbReference>
<dbReference type="PANTHER" id="PTHR11133">
    <property type="entry name" value="SACCHAROPINE DEHYDROGENASE"/>
    <property type="match status" value="1"/>
</dbReference>
<dbReference type="AlphaFoldDB" id="A0AAV7K910"/>
<evidence type="ECO:0000259" key="2">
    <source>
        <dbReference type="Pfam" id="PF03435"/>
    </source>
</evidence>
<dbReference type="GO" id="GO:0005737">
    <property type="term" value="C:cytoplasm"/>
    <property type="evidence" value="ECO:0007669"/>
    <property type="project" value="TreeGrafter"/>
</dbReference>
<keyword evidence="1" id="KW-0560">Oxidoreductase</keyword>
<reference evidence="4 5" key="1">
    <citation type="journal article" date="2023" name="BMC Biol.">
        <title>The compact genome of the sponge Oopsacas minuta (Hexactinellida) is lacking key metazoan core genes.</title>
        <authorList>
            <person name="Santini S."/>
            <person name="Schenkelaars Q."/>
            <person name="Jourda C."/>
            <person name="Duchesne M."/>
            <person name="Belahbib H."/>
            <person name="Rocher C."/>
            <person name="Selva M."/>
            <person name="Riesgo A."/>
            <person name="Vervoort M."/>
            <person name="Leys S.P."/>
            <person name="Kodjabachian L."/>
            <person name="Le Bivic A."/>
            <person name="Borchiellini C."/>
            <person name="Claverie J.M."/>
            <person name="Renard E."/>
        </authorList>
    </citation>
    <scope>NUCLEOTIDE SEQUENCE [LARGE SCALE GENOMIC DNA]</scope>
    <source>
        <strain evidence="4">SPO-2</strain>
    </source>
</reference>
<dbReference type="Proteomes" id="UP001165289">
    <property type="component" value="Unassembled WGS sequence"/>
</dbReference>
<dbReference type="GO" id="GO:0004753">
    <property type="term" value="F:saccharopine dehydrogenase activity"/>
    <property type="evidence" value="ECO:0007669"/>
    <property type="project" value="TreeGrafter"/>
</dbReference>
<dbReference type="EMBL" id="JAKMXF010000111">
    <property type="protein sequence ID" value="KAI6657330.1"/>
    <property type="molecule type" value="Genomic_DNA"/>
</dbReference>
<dbReference type="Gene3D" id="3.30.360.10">
    <property type="entry name" value="Dihydrodipicolinate Reductase, domain 2"/>
    <property type="match status" value="1"/>
</dbReference>
<accession>A0AAV7K910</accession>